<dbReference type="AlphaFoldDB" id="A0A934W939"/>
<comment type="caution">
    <text evidence="1">The sequence shown here is derived from an EMBL/GenBank/DDBJ whole genome shotgun (WGS) entry which is preliminary data.</text>
</comment>
<protein>
    <submittedName>
        <fullName evidence="1">Uncharacterized protein</fullName>
    </submittedName>
</protein>
<organism evidence="1 2">
    <name type="scientific">Noviherbaspirillum pedocola</name>
    <dbReference type="NCBI Taxonomy" id="2801341"/>
    <lineage>
        <taxon>Bacteria</taxon>
        <taxon>Pseudomonadati</taxon>
        <taxon>Pseudomonadota</taxon>
        <taxon>Betaproteobacteria</taxon>
        <taxon>Burkholderiales</taxon>
        <taxon>Oxalobacteraceae</taxon>
        <taxon>Noviherbaspirillum</taxon>
    </lineage>
</organism>
<reference evidence="1" key="1">
    <citation type="submission" date="2021-01" db="EMBL/GenBank/DDBJ databases">
        <title>Genome sequence of strain Noviherbaspirillum sp. DKR-6.</title>
        <authorList>
            <person name="Chaudhary D.K."/>
        </authorList>
    </citation>
    <scope>NUCLEOTIDE SEQUENCE</scope>
    <source>
        <strain evidence="1">DKR-6</strain>
    </source>
</reference>
<keyword evidence="2" id="KW-1185">Reference proteome</keyword>
<evidence type="ECO:0000313" key="2">
    <source>
        <dbReference type="Proteomes" id="UP000622890"/>
    </source>
</evidence>
<sequence length="271" mass="29582">MENIRTQGAGQRAKAPVASHRARTYGEAVPVASHVARSMCNTFLAFTTLTAATPLLPPMVRPARLPVAGMIYADLQQQPSGIGSAPRPSRRQERVGLMLSLFPFIPAYALQTHVSETCCADPHSAFARIARQTETAWKTFWSARPGAFARAAERYPINFTLARGFWQMVAASAGALLSAQYHHNRGAELVRRPQPPKPPTLSQRVARRPETYAQAGLLFSVPAMMDSAYGRSLLQTLHVPRNVSNVIGTFTLVAAAAKTSVIVRGERNEHE</sequence>
<proteinExistence type="predicted"/>
<gene>
    <name evidence="1" type="ORF">JJB74_27195</name>
</gene>
<name>A0A934W939_9BURK</name>
<accession>A0A934W939</accession>
<dbReference type="EMBL" id="JAEPBG010000019">
    <property type="protein sequence ID" value="MBK4738325.1"/>
    <property type="molecule type" value="Genomic_DNA"/>
</dbReference>
<evidence type="ECO:0000313" key="1">
    <source>
        <dbReference type="EMBL" id="MBK4738325.1"/>
    </source>
</evidence>
<dbReference type="Proteomes" id="UP000622890">
    <property type="component" value="Unassembled WGS sequence"/>
</dbReference>